<feature type="compositionally biased region" description="Basic and acidic residues" evidence="1">
    <location>
        <begin position="173"/>
        <end position="193"/>
    </location>
</feature>
<gene>
    <name evidence="2" type="ORF">OH718_17690</name>
</gene>
<evidence type="ECO:0000313" key="2">
    <source>
        <dbReference type="EMBL" id="MCV4378435.1"/>
    </source>
</evidence>
<feature type="compositionally biased region" description="Low complexity" evidence="1">
    <location>
        <begin position="126"/>
        <end position="135"/>
    </location>
</feature>
<feature type="region of interest" description="Disordered" evidence="1">
    <location>
        <begin position="805"/>
        <end position="877"/>
    </location>
</feature>
<feature type="compositionally biased region" description="Basic and acidic residues" evidence="1">
    <location>
        <begin position="204"/>
        <end position="218"/>
    </location>
</feature>
<dbReference type="EMBL" id="JAOXML010000015">
    <property type="protein sequence ID" value="MCV4378435.1"/>
    <property type="molecule type" value="Genomic_DNA"/>
</dbReference>
<feature type="compositionally biased region" description="Low complexity" evidence="1">
    <location>
        <begin position="852"/>
        <end position="875"/>
    </location>
</feature>
<evidence type="ECO:0000313" key="3">
    <source>
        <dbReference type="Proteomes" id="UP001207294"/>
    </source>
</evidence>
<feature type="compositionally biased region" description="Polar residues" evidence="1">
    <location>
        <begin position="221"/>
        <end position="235"/>
    </location>
</feature>
<dbReference type="RefSeq" id="WP_263943342.1">
    <property type="nucleotide sequence ID" value="NZ_JAOXMH010000014.1"/>
</dbReference>
<dbReference type="Proteomes" id="UP001207294">
    <property type="component" value="Unassembled WGS sequence"/>
</dbReference>
<reference evidence="2 3" key="1">
    <citation type="submission" date="2022-10" db="EMBL/GenBank/DDBJ databases">
        <title>Characterization of Pseudomonas capsici strains from pepper and tomato in Georgia.</title>
        <authorList>
            <person name="Zhao M."/>
            <person name="Dutta B."/>
        </authorList>
    </citation>
    <scope>NUCLEOTIDE SEQUENCE [LARGE SCALE GENOMIC DNA]</scope>
    <source>
        <strain evidence="2 3">Pc20-5</strain>
    </source>
</reference>
<accession>A0ABT3C031</accession>
<proteinExistence type="predicted"/>
<feature type="compositionally biased region" description="Low complexity" evidence="1">
    <location>
        <begin position="22"/>
        <end position="39"/>
    </location>
</feature>
<dbReference type="Pfam" id="PF11725">
    <property type="entry name" value="AvrE_T3Es"/>
    <property type="match status" value="1"/>
</dbReference>
<evidence type="ECO:0000256" key="1">
    <source>
        <dbReference type="SAM" id="MobiDB-lite"/>
    </source>
</evidence>
<comment type="caution">
    <text evidence="2">The sequence shown here is derived from an EMBL/GenBank/DDBJ whole genome shotgun (WGS) entry which is preliminary data.</text>
</comment>
<feature type="compositionally biased region" description="Basic and acidic residues" evidence="1">
    <location>
        <begin position="113"/>
        <end position="125"/>
    </location>
</feature>
<protein>
    <submittedName>
        <fullName evidence="2">AvrE-family type 3 secretion system effector</fullName>
    </submittedName>
</protein>
<feature type="region of interest" description="Disordered" evidence="1">
    <location>
        <begin position="1089"/>
        <end position="1115"/>
    </location>
</feature>
<sequence>MIPLNNAPGASQIHGATSSGHNPQGLNQQNQPPTQRTTTSLDKLGQQSTAKAGPVTQDLQATPKIGVQSSVQSEIQAQDPDDLAAKAAAQQIRGAGSRMRGGDKLGRSLMGESRAESSKSKKSEGSAESSAKSEAMPLAQNDPVVPKADGMGWPLRTSKLERSLMGDSQPESSKSKKAEGKRIAGESTKETPVQKEAGTSSKQEITKAESSRSFRDDLAVQSATQNSRKSNSRLSGSDGKGPSIKEQAKPETPMLGEAKNLPGGRFVGLDGNIERIARPSTPPNTISLDKKGKASFEGFSPPALNTMLQDTVGKKDKTYLAHQSTGQGNGQVLLEPKGHLLKMQQSDTGFTLLRSSKSLDVPSGSKPGSVALQRQGNSMNLEGLTSTVTQALPDKAHIAHLSGAHQDSSGQTLRLHDEKPYKFNSDMLKWSPLPDTGDKKFSSLSTEGDGKLYARSGDSLVNLSSETRPEIKLKDLQAHSVASDGTVAMLAGKDTQTLQLGKMGEVPELHITLNLNDGKSEASSIGLTKDRLFVADTEGKLYSASRNELKSDDGVLKLMPEKNYQPEDGKLGARQQVTGFMSGDDGQMHALIKDGAGQIHSHTLDEKTSSLQSGWNLSDVKVLENTQGLPVKKEPTHENTLDLHRNGRIGIVDGSIQTWDSTTQGWKDSGVKDIDALKRGIDGNAYVLKDGKVHELKVTPDYGKSTFNDTHNLKDTPRSTKVELGDAIGGLEGRVIKDFAMYNDKQFVALDDKGRMTAHHKEGDPTEMTRHGLEGTVAYLTLDANGVHAGTSNGELFFMLKEDWQSKPTDSKPEQASTSTAAEAGPTPSRPSTSAAAESRPSTSTASEIQPAEAGTSAAGTSAAGNSETTSESASKWQKIELPYKGEISGLRTETNNTVSVTFKDPPGEKPATQQYKNKEWQNVESRPADQNELNNIFARLDKSMARVSIPGVGTLNFTSNMLGRSGIEQSNKSSTAEFTKAYVFKPDLEVRPAKNVVNYIDHKINGRDGLANVYNAQAPLFHDLKEIRQAPGKAPEAGHDLKSRIAKLDLGEEGKALSESLESFREELENHSRKAVMTLGEKAGLLNLHGEPTEKGKKAASKMESAPPKRNEPKNDLLALAQGALEKVSPSSDNPTGALLKSLQGMDLKMRHLDADTPAGKRRHGHDDHALTKARLALDIKTLDDVGKLLDKAEKLPDGPDKNNQIKAIKNELIHLRDKTYGDNPIKHVSDMGFTEHYQLEKSYDGIKAFLNGFHKPDHATSVNMRVATGSKDQAELAEKFKNSLKQLEFPDDEISLSRSYGMTLSTPFIGIAKHVTGPFPSGQYSNTRNYAFAAERGDKGVEVYLLRERANLLSGTVGAGKDVLPDITSAGEYAKLTSLDLGNEKRGALAFRVGGDITLAGTHTQRTGVAFTVPDEKIDQFVDNLFTGKLTALDVLKEGANHKAHEMKRVNVDLTAGANTEFRVQLGISDHDSKPLTASARFGVGFTANVNLANFTWQKLSQENDTSRMDEKSQNRVRLLNNFNVGAFGRAQLVGGHTNPTPSSAPGSQAITSTNGITLTASIDDKTTKRIKFQFKEAAPLTTANVTKLATSLGDAFKDKASKAELTRLADHTQPEYKDASAKEKIQIHLKGLNDFFASKTPENDEQYAALRSLKRSTAQQEASVNKHSVLDNGRFESNYTNLARLDSQNLTSKIMSVIYGDHQTSNAENIAKLIDQDPALKSLLKEFQSQPGTLARVRLEPKDHVFDRVDAGSRDGTLTQKEMFELLSNRDNMRILAISIFKSAAQTEGFTTPTPLVSANNSASMAVNKTLAKVNFTYGEDQDKPKAYFVNGEISRASDTQKTVAQDLKKSGLELKS</sequence>
<feature type="compositionally biased region" description="Polar residues" evidence="1">
    <location>
        <begin position="830"/>
        <end position="848"/>
    </location>
</feature>
<feature type="region of interest" description="Disordered" evidence="1">
    <location>
        <begin position="1"/>
        <end position="263"/>
    </location>
</feature>
<dbReference type="InterPro" id="IPR021085">
    <property type="entry name" value="AvrE_T3Es"/>
</dbReference>
<organism evidence="2 3">
    <name type="scientific">Pseudomonas capsici</name>
    <dbReference type="NCBI Taxonomy" id="2810614"/>
    <lineage>
        <taxon>Bacteria</taxon>
        <taxon>Pseudomonadati</taxon>
        <taxon>Pseudomonadota</taxon>
        <taxon>Gammaproteobacteria</taxon>
        <taxon>Pseudomonadales</taxon>
        <taxon>Pseudomonadaceae</taxon>
        <taxon>Pseudomonas</taxon>
    </lineage>
</organism>
<name>A0ABT3C031_9PSED</name>
<keyword evidence="3" id="KW-1185">Reference proteome</keyword>